<evidence type="ECO:0000256" key="1">
    <source>
        <dbReference type="ARBA" id="ARBA00005614"/>
    </source>
</evidence>
<evidence type="ECO:0000256" key="6">
    <source>
        <dbReference type="SAM" id="MobiDB-lite"/>
    </source>
</evidence>
<evidence type="ECO:0000313" key="9">
    <source>
        <dbReference type="Proteomes" id="UP001652564"/>
    </source>
</evidence>
<dbReference type="PROSITE" id="PS51160">
    <property type="entry name" value="ACYLPHOSPHATASE_3"/>
    <property type="match status" value="1"/>
</dbReference>
<feature type="active site" evidence="4">
    <location>
        <position position="20"/>
    </location>
</feature>
<dbReference type="Gene3D" id="3.30.70.100">
    <property type="match status" value="1"/>
</dbReference>
<dbReference type="EC" id="3.6.1.7" evidence="2 4"/>
<dbReference type="PROSITE" id="PS00151">
    <property type="entry name" value="ACYLPHOSPHATASE_2"/>
    <property type="match status" value="1"/>
</dbReference>
<dbReference type="PANTHER" id="PTHR47268:SF4">
    <property type="entry name" value="ACYLPHOSPHATASE"/>
    <property type="match status" value="1"/>
</dbReference>
<dbReference type="PRINTS" id="PR00112">
    <property type="entry name" value="ACYLPHPHTASE"/>
</dbReference>
<keyword evidence="9" id="KW-1185">Reference proteome</keyword>
<comment type="catalytic activity">
    <reaction evidence="3 4">
        <text>an acyl phosphate + H2O = a carboxylate + phosphate + H(+)</text>
        <dbReference type="Rhea" id="RHEA:14965"/>
        <dbReference type="ChEBI" id="CHEBI:15377"/>
        <dbReference type="ChEBI" id="CHEBI:15378"/>
        <dbReference type="ChEBI" id="CHEBI:29067"/>
        <dbReference type="ChEBI" id="CHEBI:43474"/>
        <dbReference type="ChEBI" id="CHEBI:59918"/>
        <dbReference type="EC" id="3.6.1.7"/>
    </reaction>
</comment>
<evidence type="ECO:0000256" key="2">
    <source>
        <dbReference type="ARBA" id="ARBA00012150"/>
    </source>
</evidence>
<evidence type="ECO:0000256" key="4">
    <source>
        <dbReference type="PROSITE-ProRule" id="PRU00520"/>
    </source>
</evidence>
<dbReference type="Pfam" id="PF00708">
    <property type="entry name" value="Acylphosphatase"/>
    <property type="match status" value="1"/>
</dbReference>
<feature type="domain" description="Acylphosphatase-like" evidence="7">
    <location>
        <begin position="5"/>
        <end position="92"/>
    </location>
</feature>
<comment type="similarity">
    <text evidence="1 5">Belongs to the acylphosphatase family.</text>
</comment>
<reference evidence="8 9" key="1">
    <citation type="submission" date="2022-10" db="EMBL/GenBank/DDBJ databases">
        <title>Defluviimonas sp. nov., isolated from ocean surface sediments.</title>
        <authorList>
            <person name="He W."/>
            <person name="Wang L."/>
            <person name="Zhang D.-F."/>
        </authorList>
    </citation>
    <scope>NUCLEOTIDE SEQUENCE [LARGE SCALE GENOMIC DNA]</scope>
    <source>
        <strain evidence="8 9">WL0050</strain>
    </source>
</reference>
<dbReference type="Proteomes" id="UP001652564">
    <property type="component" value="Unassembled WGS sequence"/>
</dbReference>
<keyword evidence="4" id="KW-0378">Hydrolase</keyword>
<dbReference type="SUPFAM" id="SSF54975">
    <property type="entry name" value="Acylphosphatase/BLUF domain-like"/>
    <property type="match status" value="1"/>
</dbReference>
<name>A0ABT2ZPY4_9RHOB</name>
<feature type="active site" evidence="4">
    <location>
        <position position="38"/>
    </location>
</feature>
<dbReference type="EMBL" id="JAOWKZ010000003">
    <property type="protein sequence ID" value="MCV2873204.1"/>
    <property type="molecule type" value="Genomic_DNA"/>
</dbReference>
<accession>A0ABT2ZPY4</accession>
<proteinExistence type="inferred from homology"/>
<evidence type="ECO:0000256" key="5">
    <source>
        <dbReference type="RuleBase" id="RU004168"/>
    </source>
</evidence>
<sequence>MREVACSVRVTGRVQGVAYRAWTRSQAVALGLRGWVRNRGDGSVLALIAGPENAVDAMVMAMAEGPGAARVTDVSREEADPATVPTGFSIVT</sequence>
<dbReference type="InterPro" id="IPR036046">
    <property type="entry name" value="Acylphosphatase-like_dom_sf"/>
</dbReference>
<comment type="caution">
    <text evidence="8">The sequence shown here is derived from an EMBL/GenBank/DDBJ whole genome shotgun (WGS) entry which is preliminary data.</text>
</comment>
<dbReference type="PANTHER" id="PTHR47268">
    <property type="entry name" value="ACYLPHOSPHATASE"/>
    <property type="match status" value="1"/>
</dbReference>
<evidence type="ECO:0000259" key="7">
    <source>
        <dbReference type="PROSITE" id="PS51160"/>
    </source>
</evidence>
<organism evidence="8 9">
    <name type="scientific">Albidovulum litorale</name>
    <dbReference type="NCBI Taxonomy" id="2984134"/>
    <lineage>
        <taxon>Bacteria</taxon>
        <taxon>Pseudomonadati</taxon>
        <taxon>Pseudomonadota</taxon>
        <taxon>Alphaproteobacteria</taxon>
        <taxon>Rhodobacterales</taxon>
        <taxon>Paracoccaceae</taxon>
        <taxon>Albidovulum</taxon>
    </lineage>
</organism>
<dbReference type="InterPro" id="IPR001792">
    <property type="entry name" value="Acylphosphatase-like_dom"/>
</dbReference>
<dbReference type="RefSeq" id="WP_263740411.1">
    <property type="nucleotide sequence ID" value="NZ_JAOWKZ010000003.1"/>
</dbReference>
<gene>
    <name evidence="8" type="ORF">OEZ71_12955</name>
</gene>
<protein>
    <recommendedName>
        <fullName evidence="2 4">acylphosphatase</fullName>
        <ecNumber evidence="2 4">3.6.1.7</ecNumber>
    </recommendedName>
</protein>
<feature type="region of interest" description="Disordered" evidence="6">
    <location>
        <begin position="71"/>
        <end position="92"/>
    </location>
</feature>
<dbReference type="NCBIfam" id="NF010999">
    <property type="entry name" value="PRK14425.1"/>
    <property type="match status" value="1"/>
</dbReference>
<dbReference type="InterPro" id="IPR017968">
    <property type="entry name" value="Acylphosphatase_CS"/>
</dbReference>
<evidence type="ECO:0000313" key="8">
    <source>
        <dbReference type="EMBL" id="MCV2873204.1"/>
    </source>
</evidence>
<dbReference type="InterPro" id="IPR020456">
    <property type="entry name" value="Acylphosphatase"/>
</dbReference>
<evidence type="ECO:0000256" key="3">
    <source>
        <dbReference type="ARBA" id="ARBA00047645"/>
    </source>
</evidence>